<comment type="caution">
    <text evidence="2">The sequence shown here is derived from an EMBL/GenBank/DDBJ whole genome shotgun (WGS) entry which is preliminary data.</text>
</comment>
<evidence type="ECO:0000313" key="2">
    <source>
        <dbReference type="EMBL" id="CAG9563969.1"/>
    </source>
</evidence>
<accession>A0A8J2VRL4</accession>
<dbReference type="Proteomes" id="UP000789524">
    <property type="component" value="Unassembled WGS sequence"/>
</dbReference>
<gene>
    <name evidence="2" type="ORF">DCHRY22_LOCUS5033</name>
</gene>
<dbReference type="EMBL" id="CAKASE010000050">
    <property type="protein sequence ID" value="CAG9563969.1"/>
    <property type="molecule type" value="Genomic_DNA"/>
</dbReference>
<evidence type="ECO:0000256" key="1">
    <source>
        <dbReference type="SAM" id="SignalP"/>
    </source>
</evidence>
<protein>
    <submittedName>
        <fullName evidence="2">(African queen) hypothetical protein</fullName>
    </submittedName>
</protein>
<organism evidence="2 3">
    <name type="scientific">Danaus chrysippus</name>
    <name type="common">African queen</name>
    <dbReference type="NCBI Taxonomy" id="151541"/>
    <lineage>
        <taxon>Eukaryota</taxon>
        <taxon>Metazoa</taxon>
        <taxon>Ecdysozoa</taxon>
        <taxon>Arthropoda</taxon>
        <taxon>Hexapoda</taxon>
        <taxon>Insecta</taxon>
        <taxon>Pterygota</taxon>
        <taxon>Neoptera</taxon>
        <taxon>Endopterygota</taxon>
        <taxon>Lepidoptera</taxon>
        <taxon>Glossata</taxon>
        <taxon>Ditrysia</taxon>
        <taxon>Papilionoidea</taxon>
        <taxon>Nymphalidae</taxon>
        <taxon>Danainae</taxon>
        <taxon>Danaini</taxon>
        <taxon>Danaina</taxon>
        <taxon>Danaus</taxon>
        <taxon>Anosia</taxon>
    </lineage>
</organism>
<feature type="signal peptide" evidence="1">
    <location>
        <begin position="1"/>
        <end position="17"/>
    </location>
</feature>
<reference evidence="2" key="1">
    <citation type="submission" date="2021-09" db="EMBL/GenBank/DDBJ databases">
        <authorList>
            <person name="Martin H S."/>
        </authorList>
    </citation>
    <scope>NUCLEOTIDE SEQUENCE</scope>
</reference>
<sequence length="84" mass="9766">MRIIITLASLVISAVVAEQELYDLPLLDFKEIARNPNQLKSFLDCLLDRAPCIDLYQGYRDKRDGEEELSHERTYEYVSDENAE</sequence>
<keyword evidence="1" id="KW-0732">Signal</keyword>
<feature type="chain" id="PRO_5035217270" evidence="1">
    <location>
        <begin position="18"/>
        <end position="84"/>
    </location>
</feature>
<keyword evidence="3" id="KW-1185">Reference proteome</keyword>
<proteinExistence type="predicted"/>
<dbReference type="AlphaFoldDB" id="A0A8J2VRL4"/>
<name>A0A8J2VRL4_9NEOP</name>
<evidence type="ECO:0000313" key="3">
    <source>
        <dbReference type="Proteomes" id="UP000789524"/>
    </source>
</evidence>